<dbReference type="PATRIC" id="fig|363754.4.peg.6138"/>
<comment type="caution">
    <text evidence="1">The sequence shown here is derived from an EMBL/GenBank/DDBJ whole genome shotgun (WGS) entry which is preliminary data.</text>
</comment>
<protein>
    <submittedName>
        <fullName evidence="1">Uncharacterized protein</fullName>
    </submittedName>
</protein>
<sequence>MADSDARVHALLLGRFERSQRGAGATAFLAESFDCRVLGGSFLGERMVGRDRQEGCSEQRVGTGRIDRDLAIAVGRGFRDDLPADGQALGPADPVLLHQPHLFRPMVERIQGIQKILAEFGDLEEPLRQLALLDECAGTPAAAVDDLLVGENGVVNRVPVDLGLFAVDETLFHHVDEEHLLAVIIIDVTGGELAAPVERQAHGLQLGAHRGDVLVGPFLRMHLVVARSVFRRHAEGVPAHRMQYVIAAGAFIAGNDIAHGVVAHVAHMDAARRIGKHLQNVIFLTRIGVVGNEDFFFVPFLLPAGLGVARIITFDSHLILYSGKSWGVRRDLHHETTQASSLAGAASALSCKAKPDSDAFALGKAGLPHYCRG</sequence>
<name>N6UZI5_9HYPH</name>
<gene>
    <name evidence="1" type="ORF">RHSP_76058</name>
</gene>
<dbReference type="EMBL" id="AQHN01000089">
    <property type="protein sequence ID" value="ENN84297.1"/>
    <property type="molecule type" value="Genomic_DNA"/>
</dbReference>
<evidence type="ECO:0000313" key="1">
    <source>
        <dbReference type="EMBL" id="ENN84297.1"/>
    </source>
</evidence>
<reference evidence="1 2" key="1">
    <citation type="journal article" date="2012" name="BMC Genomics">
        <title>Genomic basis of broad host range and environmental adaptability of Rhizobium tropici CIAT 899 and Rhizobium sp. PRF 81 which are used in inoculants for common bean (Phaseolus vulgaris L.).</title>
        <authorList>
            <person name="Ormeno-Orrillo E."/>
            <person name="Menna P."/>
            <person name="Almeida L.G."/>
            <person name="Ollero F.J."/>
            <person name="Nicolas M.F."/>
            <person name="Pains Rodrigues E."/>
            <person name="Shigueyoshi Nakatani A."/>
            <person name="Silva Batista J.S."/>
            <person name="Oliveira Chueire L.M."/>
            <person name="Souza R.C."/>
            <person name="Ribeiro Vasconcelos A.T."/>
            <person name="Megias M."/>
            <person name="Hungria M."/>
            <person name="Martinez-Romero E."/>
        </authorList>
    </citation>
    <scope>NUCLEOTIDE SEQUENCE [LARGE SCALE GENOMIC DNA]</scope>
    <source>
        <strain evidence="1 2">PRF 81</strain>
    </source>
</reference>
<dbReference type="AntiFam" id="ANF00083">
    <property type="entry name" value="Shadow ORF (opposite leuS)"/>
</dbReference>
<dbReference type="AlphaFoldDB" id="N6UZI5"/>
<keyword evidence="2" id="KW-1185">Reference proteome</keyword>
<organism evidence="1 2">
    <name type="scientific">Rhizobium freirei PRF 81</name>
    <dbReference type="NCBI Taxonomy" id="363754"/>
    <lineage>
        <taxon>Bacteria</taxon>
        <taxon>Pseudomonadati</taxon>
        <taxon>Pseudomonadota</taxon>
        <taxon>Alphaproteobacteria</taxon>
        <taxon>Hyphomicrobiales</taxon>
        <taxon>Rhizobiaceae</taxon>
        <taxon>Rhizobium/Agrobacterium group</taxon>
        <taxon>Rhizobium</taxon>
    </lineage>
</organism>
<evidence type="ECO:0000313" key="2">
    <source>
        <dbReference type="Proteomes" id="UP000012429"/>
    </source>
</evidence>
<dbReference type="STRING" id="363754.RHSP_76058"/>
<proteinExistence type="predicted"/>
<dbReference type="Proteomes" id="UP000012429">
    <property type="component" value="Unassembled WGS sequence"/>
</dbReference>
<accession>N6UZI5</accession>